<dbReference type="Gene3D" id="3.40.50.300">
    <property type="entry name" value="P-loop containing nucleotide triphosphate hydrolases"/>
    <property type="match status" value="1"/>
</dbReference>
<organism evidence="1 2">
    <name type="scientific">Altererythrobacter lutimaris</name>
    <dbReference type="NCBI Taxonomy" id="2743979"/>
    <lineage>
        <taxon>Bacteria</taxon>
        <taxon>Pseudomonadati</taxon>
        <taxon>Pseudomonadota</taxon>
        <taxon>Alphaproteobacteria</taxon>
        <taxon>Sphingomonadales</taxon>
        <taxon>Erythrobacteraceae</taxon>
        <taxon>Altererythrobacter</taxon>
    </lineage>
</organism>
<dbReference type="SUPFAM" id="SSF52540">
    <property type="entry name" value="P-loop containing nucleoside triphosphate hydrolases"/>
    <property type="match status" value="1"/>
</dbReference>
<sequence>MALMNTAAILAAEGKRVLVVDFDLEAPGLDTYEPFRQMDTSRGIVDFVSEYLDTNSSPDVEQYIIEGRIDEDPIWFLPAGIHTDHSYSENLHSIDWRHLYEERSGFLLIEDLKQQWALFDDKGFDYVLVDSRTGHTDVGGICTRQLPDAVVVMFVPTYQNIDGLVPIVESIRKERHPVRRSAVELHFCPANVPDIDDEEGILRGLLSYAEKELGYDEPAALINHYPHLEILEQKVFCRRHSKSRLGKQYRRLTSEVRAGNLDDREGALYALRMLPDRYEKARRRNNFGEVERRIDSKISQISENFSEDGEIAFGLAKLANRMVRREDEITHLGVAIEQGYEKNLATIRRAYAATSLNEDDLALSDARSLISSAEATLFEASPALEIIRAITSDEDYLAIVKELAEKQITNDPVGGLLLQRLMVSRAGAEDVLKLARMRNDLSRGQRVHTSYVLALIATRNFEEALSEIGSKDEVSESSSIVSVFNYAMAEWGQNGEVDLTLINLVLSLAETEAFVDPNARQCFALCHGLLGNREQAFEELRRAKRAFRTKASSFSCWVYLERELQDFSADLDEMRSAIAGEGVLHPPFLT</sequence>
<evidence type="ECO:0000313" key="1">
    <source>
        <dbReference type="EMBL" id="NVE93852.1"/>
    </source>
</evidence>
<dbReference type="EMBL" id="JABWTA010000001">
    <property type="protein sequence ID" value="NVE93852.1"/>
    <property type="molecule type" value="Genomic_DNA"/>
</dbReference>
<dbReference type="NCBIfam" id="NF047398">
    <property type="entry name" value="AAA_KGGVGR"/>
    <property type="match status" value="1"/>
</dbReference>
<dbReference type="AlphaFoldDB" id="A0A850HGI7"/>
<reference evidence="1 2" key="1">
    <citation type="submission" date="2020-06" db="EMBL/GenBank/DDBJ databases">
        <title>Altererythrobacter lutimaris sp. nov., a marine bacterium isolated from a tidal flat.</title>
        <authorList>
            <person name="Kim D."/>
            <person name="Yoo Y."/>
            <person name="Kim J.-J."/>
        </authorList>
    </citation>
    <scope>NUCLEOTIDE SEQUENCE [LARGE SCALE GENOMIC DNA]</scope>
    <source>
        <strain evidence="1 2">JGD-16</strain>
    </source>
</reference>
<gene>
    <name evidence="1" type="ORF">HUO12_02965</name>
</gene>
<protein>
    <submittedName>
        <fullName evidence="1">Uncharacterized protein</fullName>
    </submittedName>
</protein>
<dbReference type="InterPro" id="IPR027417">
    <property type="entry name" value="P-loop_NTPase"/>
</dbReference>
<proteinExistence type="predicted"/>
<keyword evidence="2" id="KW-1185">Reference proteome</keyword>
<evidence type="ECO:0000313" key="2">
    <source>
        <dbReference type="Proteomes" id="UP000546031"/>
    </source>
</evidence>
<accession>A0A850HGI7</accession>
<name>A0A850HGI7_9SPHN</name>
<comment type="caution">
    <text evidence="1">The sequence shown here is derived from an EMBL/GenBank/DDBJ whole genome shotgun (WGS) entry which is preliminary data.</text>
</comment>
<dbReference type="Proteomes" id="UP000546031">
    <property type="component" value="Unassembled WGS sequence"/>
</dbReference>